<dbReference type="EMBL" id="JBEPBX010000066">
    <property type="protein sequence ID" value="MER6618524.1"/>
    <property type="molecule type" value="Genomic_DNA"/>
</dbReference>
<dbReference type="Pfam" id="PF13628">
    <property type="entry name" value="DUF4142"/>
    <property type="match status" value="1"/>
</dbReference>
<protein>
    <submittedName>
        <fullName evidence="2">DUF4142 domain-containing protein</fullName>
    </submittedName>
</protein>
<proteinExistence type="predicted"/>
<evidence type="ECO:0000313" key="3">
    <source>
        <dbReference type="Proteomes" id="UP001445472"/>
    </source>
</evidence>
<feature type="domain" description="DUF4142" evidence="1">
    <location>
        <begin position="3"/>
        <end position="78"/>
    </location>
</feature>
<gene>
    <name evidence="2" type="ORF">ABT276_35585</name>
</gene>
<dbReference type="Proteomes" id="UP001445472">
    <property type="component" value="Unassembled WGS sequence"/>
</dbReference>
<dbReference type="InterPro" id="IPR025419">
    <property type="entry name" value="DUF4142"/>
</dbReference>
<name>A0ABV1V660_9ACTN</name>
<accession>A0ABV1V660</accession>
<comment type="caution">
    <text evidence="2">The sequence shown here is derived from an EMBL/GenBank/DDBJ whole genome shotgun (WGS) entry which is preliminary data.</text>
</comment>
<dbReference type="RefSeq" id="WP_351979361.1">
    <property type="nucleotide sequence ID" value="NZ_JBEPBX010000066.1"/>
</dbReference>
<keyword evidence="3" id="KW-1185">Reference proteome</keyword>
<sequence length="99" mass="10714">MLGVSLPNQATEEQQDFVRHLESAGGAAFDRLFADLLRASHGKIFATIGEVRAATQNDLIRRHARQASQIVLGHMEVLEDTGLVDSATFQEVEAAVTPA</sequence>
<evidence type="ECO:0000259" key="1">
    <source>
        <dbReference type="Pfam" id="PF13628"/>
    </source>
</evidence>
<evidence type="ECO:0000313" key="2">
    <source>
        <dbReference type="EMBL" id="MER6618524.1"/>
    </source>
</evidence>
<organism evidence="2 3">
    <name type="scientific">Streptomyces xantholiticus</name>
    <dbReference type="NCBI Taxonomy" id="68285"/>
    <lineage>
        <taxon>Bacteria</taxon>
        <taxon>Bacillati</taxon>
        <taxon>Actinomycetota</taxon>
        <taxon>Actinomycetes</taxon>
        <taxon>Kitasatosporales</taxon>
        <taxon>Streptomycetaceae</taxon>
        <taxon>Streptomyces</taxon>
    </lineage>
</organism>
<reference evidence="2 3" key="1">
    <citation type="submission" date="2024-06" db="EMBL/GenBank/DDBJ databases">
        <title>The Natural Products Discovery Center: Release of the First 8490 Sequenced Strains for Exploring Actinobacteria Biosynthetic Diversity.</title>
        <authorList>
            <person name="Kalkreuter E."/>
            <person name="Kautsar S.A."/>
            <person name="Yang D."/>
            <person name="Bader C.D."/>
            <person name="Teijaro C.N."/>
            <person name="Fluegel L."/>
            <person name="Davis C.M."/>
            <person name="Simpson J.R."/>
            <person name="Lauterbach L."/>
            <person name="Steele A.D."/>
            <person name="Gui C."/>
            <person name="Meng S."/>
            <person name="Li G."/>
            <person name="Viehrig K."/>
            <person name="Ye F."/>
            <person name="Su P."/>
            <person name="Kiefer A.F."/>
            <person name="Nichols A."/>
            <person name="Cepeda A.J."/>
            <person name="Yan W."/>
            <person name="Fan B."/>
            <person name="Jiang Y."/>
            <person name="Adhikari A."/>
            <person name="Zheng C.-J."/>
            <person name="Schuster L."/>
            <person name="Cowan T.M."/>
            <person name="Smanski M.J."/>
            <person name="Chevrette M.G."/>
            <person name="De Carvalho L.P.S."/>
            <person name="Shen B."/>
        </authorList>
    </citation>
    <scope>NUCLEOTIDE SEQUENCE [LARGE SCALE GENOMIC DNA]</scope>
    <source>
        <strain evidence="2 3">NPDC000837</strain>
    </source>
</reference>